<proteinExistence type="predicted"/>
<dbReference type="PANTHER" id="PTHR16193">
    <property type="entry name" value="TETRATRICOPEPTIDE REPEAT PROTEIN 27"/>
    <property type="match status" value="1"/>
</dbReference>
<accession>A0A7J0DYL3</accession>
<evidence type="ECO:0000313" key="4">
    <source>
        <dbReference type="Proteomes" id="UP000585474"/>
    </source>
</evidence>
<dbReference type="GO" id="GO:0016740">
    <property type="term" value="F:transferase activity"/>
    <property type="evidence" value="ECO:0007669"/>
    <property type="project" value="UniProtKB-KW"/>
</dbReference>
<comment type="caution">
    <text evidence="3">The sequence shown here is derived from an EMBL/GenBank/DDBJ whole genome shotgun (WGS) entry which is preliminary data.</text>
</comment>
<gene>
    <name evidence="3" type="ORF">Acr_00g0095630</name>
</gene>
<dbReference type="Proteomes" id="UP000585474">
    <property type="component" value="Unassembled WGS sequence"/>
</dbReference>
<name>A0A7J0DYL3_9ERIC</name>
<reference evidence="4" key="1">
    <citation type="submission" date="2019-07" db="EMBL/GenBank/DDBJ databases">
        <title>De Novo Assembly of kiwifruit Actinidia rufa.</title>
        <authorList>
            <person name="Sugita-Konishi S."/>
            <person name="Sato K."/>
            <person name="Mori E."/>
            <person name="Abe Y."/>
            <person name="Kisaki G."/>
            <person name="Hamano K."/>
            <person name="Suezawa K."/>
            <person name="Otani M."/>
            <person name="Fukuda T."/>
            <person name="Manabe T."/>
            <person name="Gomi K."/>
            <person name="Tabuchi M."/>
            <person name="Akimitsu K."/>
            <person name="Kataoka I."/>
        </authorList>
    </citation>
    <scope>NUCLEOTIDE SEQUENCE [LARGE SCALE GENOMIC DNA]</scope>
    <source>
        <strain evidence="4">cv. Fuchu</strain>
    </source>
</reference>
<dbReference type="InterPro" id="IPR044244">
    <property type="entry name" value="TTC27/Emw1"/>
</dbReference>
<evidence type="ECO:0000256" key="2">
    <source>
        <dbReference type="ARBA" id="ARBA00022803"/>
    </source>
</evidence>
<keyword evidence="3" id="KW-0808">Transferase</keyword>
<keyword evidence="2" id="KW-0802">TPR repeat</keyword>
<dbReference type="OrthoDB" id="1936594at2759"/>
<keyword evidence="1" id="KW-0677">Repeat</keyword>
<evidence type="ECO:0000256" key="1">
    <source>
        <dbReference type="ARBA" id="ARBA00022737"/>
    </source>
</evidence>
<keyword evidence="4" id="KW-1185">Reference proteome</keyword>
<evidence type="ECO:0000313" key="3">
    <source>
        <dbReference type="EMBL" id="GFS45345.1"/>
    </source>
</evidence>
<dbReference type="PANTHER" id="PTHR16193:SF0">
    <property type="entry name" value="TETRATRICOPEPTIDE REPEAT PROTEIN 27"/>
    <property type="match status" value="1"/>
</dbReference>
<protein>
    <submittedName>
        <fullName evidence="3">Protein prenylyltransferase superfamily protein</fullName>
    </submittedName>
</protein>
<organism evidence="3 4">
    <name type="scientific">Actinidia rufa</name>
    <dbReference type="NCBI Taxonomy" id="165716"/>
    <lineage>
        <taxon>Eukaryota</taxon>
        <taxon>Viridiplantae</taxon>
        <taxon>Streptophyta</taxon>
        <taxon>Embryophyta</taxon>
        <taxon>Tracheophyta</taxon>
        <taxon>Spermatophyta</taxon>
        <taxon>Magnoliopsida</taxon>
        <taxon>eudicotyledons</taxon>
        <taxon>Gunneridae</taxon>
        <taxon>Pentapetalae</taxon>
        <taxon>asterids</taxon>
        <taxon>Ericales</taxon>
        <taxon>Actinidiaceae</taxon>
        <taxon>Actinidia</taxon>
    </lineage>
</organism>
<sequence>MMLNDLPLLILLENISELIWQALEAAKTVLDMTSNKRTDAQFLERMMLEIEGQTLTRTSQSHVATNDHKYTNQTCSADSDINCAHDSTDSEVVLVKTQETDRLVELLGKILRQIVQSGGGSEIWGLYARWHKLKGDLTMCSEALLKQVRSYQAGSFSETEEFRDLQACLDEVQMKLQASSAPSA</sequence>
<dbReference type="AlphaFoldDB" id="A0A7J0DYL3"/>
<dbReference type="EMBL" id="BJWL01000447">
    <property type="protein sequence ID" value="GFS45345.1"/>
    <property type="molecule type" value="Genomic_DNA"/>
</dbReference>